<dbReference type="AlphaFoldDB" id="A0A511XGV0"/>
<dbReference type="EMBL" id="BJYG01000003">
    <property type="protein sequence ID" value="GEN62173.1"/>
    <property type="molecule type" value="Genomic_DNA"/>
</dbReference>
<name>A0A511XGV0_9PROT</name>
<dbReference type="InterPro" id="IPR025419">
    <property type="entry name" value="DUF4142"/>
</dbReference>
<dbReference type="PANTHER" id="PTHR38593">
    <property type="entry name" value="BLR2558 PROTEIN"/>
    <property type="match status" value="1"/>
</dbReference>
<dbReference type="InterPro" id="IPR012347">
    <property type="entry name" value="Ferritin-like"/>
</dbReference>
<protein>
    <recommendedName>
        <fullName evidence="2">DUF4142 domain-containing protein</fullName>
    </recommendedName>
</protein>
<organism evidence="3 4">
    <name type="scientific">Acetobacter oeni</name>
    <dbReference type="NCBI Taxonomy" id="304077"/>
    <lineage>
        <taxon>Bacteria</taxon>
        <taxon>Pseudomonadati</taxon>
        <taxon>Pseudomonadota</taxon>
        <taxon>Alphaproteobacteria</taxon>
        <taxon>Acetobacterales</taxon>
        <taxon>Acetobacteraceae</taxon>
        <taxon>Acetobacter</taxon>
    </lineage>
</organism>
<dbReference type="PROSITE" id="PS51257">
    <property type="entry name" value="PROKAR_LIPOPROTEIN"/>
    <property type="match status" value="1"/>
</dbReference>
<sequence>MKTVNKIITLVALASLSACAAKPPAPPPPPPALSDTDAAFIQKASEINLVEIELGKAAATNAKSAAVKSYAQTLVTDHSSAQDRLSTIATSHGITLPTAPDESDEKDITTLTALKGGKFDHAYIGKMVAGHTEALPVMTEEASSSTDADLKSYAQDTSTTVQQHLDAAKALQSPTHHSHKHRH</sequence>
<evidence type="ECO:0000313" key="3">
    <source>
        <dbReference type="EMBL" id="GEN62173.1"/>
    </source>
</evidence>
<keyword evidence="4" id="KW-1185">Reference proteome</keyword>
<reference evidence="3 4" key="1">
    <citation type="submission" date="2019-07" db="EMBL/GenBank/DDBJ databases">
        <title>Whole genome shotgun sequence of Acetobacter oeni NBRC 105207.</title>
        <authorList>
            <person name="Hosoyama A."/>
            <person name="Uohara A."/>
            <person name="Ohji S."/>
            <person name="Ichikawa N."/>
        </authorList>
    </citation>
    <scope>NUCLEOTIDE SEQUENCE [LARGE SCALE GENOMIC DNA]</scope>
    <source>
        <strain evidence="3 4">NBRC 105207</strain>
    </source>
</reference>
<feature type="signal peptide" evidence="1">
    <location>
        <begin position="1"/>
        <end position="20"/>
    </location>
</feature>
<proteinExistence type="predicted"/>
<feature type="domain" description="DUF4142" evidence="2">
    <location>
        <begin position="36"/>
        <end position="171"/>
    </location>
</feature>
<dbReference type="PANTHER" id="PTHR38593:SF1">
    <property type="entry name" value="BLR2558 PROTEIN"/>
    <property type="match status" value="1"/>
</dbReference>
<dbReference type="Pfam" id="PF13628">
    <property type="entry name" value="DUF4142"/>
    <property type="match status" value="1"/>
</dbReference>
<gene>
    <name evidence="3" type="ORF">AOE01nite_03970</name>
</gene>
<evidence type="ECO:0000256" key="1">
    <source>
        <dbReference type="SAM" id="SignalP"/>
    </source>
</evidence>
<accession>A0A511XGV0</accession>
<keyword evidence="1" id="KW-0732">Signal</keyword>
<evidence type="ECO:0000259" key="2">
    <source>
        <dbReference type="Pfam" id="PF13628"/>
    </source>
</evidence>
<dbReference type="Proteomes" id="UP000321746">
    <property type="component" value="Unassembled WGS sequence"/>
</dbReference>
<feature type="chain" id="PRO_5022016581" description="DUF4142 domain-containing protein" evidence="1">
    <location>
        <begin position="21"/>
        <end position="183"/>
    </location>
</feature>
<comment type="caution">
    <text evidence="3">The sequence shown here is derived from an EMBL/GenBank/DDBJ whole genome shotgun (WGS) entry which is preliminary data.</text>
</comment>
<dbReference type="RefSeq" id="WP_242011832.1">
    <property type="nucleotide sequence ID" value="NZ_BJYG01000003.1"/>
</dbReference>
<evidence type="ECO:0000313" key="4">
    <source>
        <dbReference type="Proteomes" id="UP000321746"/>
    </source>
</evidence>
<dbReference type="Gene3D" id="1.20.1260.10">
    <property type="match status" value="1"/>
</dbReference>